<gene>
    <name evidence="1" type="ORF">MML48_1g16319</name>
</gene>
<evidence type="ECO:0000313" key="1">
    <source>
        <dbReference type="EMBL" id="KAI4469427.1"/>
    </source>
</evidence>
<dbReference type="Proteomes" id="UP001056778">
    <property type="component" value="Chromosome 1"/>
</dbReference>
<evidence type="ECO:0000313" key="2">
    <source>
        <dbReference type="Proteomes" id="UP001056778"/>
    </source>
</evidence>
<reference evidence="1" key="1">
    <citation type="submission" date="2022-04" db="EMBL/GenBank/DDBJ databases">
        <title>Chromosome-scale genome assembly of Holotrichia oblita Faldermann.</title>
        <authorList>
            <person name="Rongchong L."/>
        </authorList>
    </citation>
    <scope>NUCLEOTIDE SEQUENCE</scope>
    <source>
        <strain evidence="1">81SQS9</strain>
    </source>
</reference>
<sequence>MESDMILDEQIHKKGRHRKKQLYNSIMQQMEFYFSDSNLVKDKFLLPIVEKSPEVDISIFLKFNKIRKLTTNPEDVIKAINNSQLLELTEDKTKVKRKTPIKMNENVDNCTLYVERIKVDATHDWLASIFSEFGTVNYVSIPKYKHNKVNKGFAFVEFEKEEEATEALNYFESIGCRMSALIAPDTLCSIVTYEGNKTSEIVDGDKDVSNADDDDEEDVENSKKRRHSKEESDENRKKIKVDNLAVDVENVGESVTSDDYEEKKRKKHKKMKKKQLRELGMQVLSKLEWKKIRNRYLDNQKAKMKQLKQFLHRKRFTTHAETKQKSVNGMETDTNTTGKEKQEIAFVPGVIVKIQLSESYCDIKKIKEDLKQYSSEIKYVDVAPNSNEGYLRFADNSAAVRFCGSDYKGHPATVLKGEEEVEYWSKINTDRSQKFKKNQKRLRGREKLLKKAEKELGKHIKFDDAD</sequence>
<dbReference type="EMBL" id="CM043015">
    <property type="protein sequence ID" value="KAI4469427.1"/>
    <property type="molecule type" value="Genomic_DNA"/>
</dbReference>
<accession>A0ACB9TRQ4</accession>
<name>A0ACB9TRQ4_HOLOL</name>
<keyword evidence="2" id="KW-1185">Reference proteome</keyword>
<protein>
    <submittedName>
        <fullName evidence="1">Lupus la protein-related</fullName>
    </submittedName>
</protein>
<proteinExistence type="predicted"/>
<organism evidence="1 2">
    <name type="scientific">Holotrichia oblita</name>
    <name type="common">Chafer beetle</name>
    <dbReference type="NCBI Taxonomy" id="644536"/>
    <lineage>
        <taxon>Eukaryota</taxon>
        <taxon>Metazoa</taxon>
        <taxon>Ecdysozoa</taxon>
        <taxon>Arthropoda</taxon>
        <taxon>Hexapoda</taxon>
        <taxon>Insecta</taxon>
        <taxon>Pterygota</taxon>
        <taxon>Neoptera</taxon>
        <taxon>Endopterygota</taxon>
        <taxon>Coleoptera</taxon>
        <taxon>Polyphaga</taxon>
        <taxon>Scarabaeiformia</taxon>
        <taxon>Scarabaeidae</taxon>
        <taxon>Melolonthinae</taxon>
        <taxon>Holotrichia</taxon>
    </lineage>
</organism>
<comment type="caution">
    <text evidence="1">The sequence shown here is derived from an EMBL/GenBank/DDBJ whole genome shotgun (WGS) entry which is preliminary data.</text>
</comment>